<evidence type="ECO:0000313" key="2">
    <source>
        <dbReference type="EMBL" id="MBB5760076.1"/>
    </source>
</evidence>
<keyword evidence="1" id="KW-1133">Transmembrane helix</keyword>
<keyword evidence="1" id="KW-0472">Membrane</keyword>
<organism evidence="2 3">
    <name type="scientific">Methylorubrum rhodinum</name>
    <dbReference type="NCBI Taxonomy" id="29428"/>
    <lineage>
        <taxon>Bacteria</taxon>
        <taxon>Pseudomonadati</taxon>
        <taxon>Pseudomonadota</taxon>
        <taxon>Alphaproteobacteria</taxon>
        <taxon>Hyphomicrobiales</taxon>
        <taxon>Methylobacteriaceae</taxon>
        <taxon>Methylorubrum</taxon>
    </lineage>
</organism>
<accession>A0A840ZR35</accession>
<gene>
    <name evidence="2" type="ORF">HNR00_004819</name>
</gene>
<feature type="transmembrane region" description="Helical" evidence="1">
    <location>
        <begin position="24"/>
        <end position="44"/>
    </location>
</feature>
<evidence type="ECO:0000256" key="1">
    <source>
        <dbReference type="SAM" id="Phobius"/>
    </source>
</evidence>
<name>A0A840ZR35_9HYPH</name>
<dbReference type="EMBL" id="JACHOP010000034">
    <property type="protein sequence ID" value="MBB5760076.1"/>
    <property type="molecule type" value="Genomic_DNA"/>
</dbReference>
<proteinExistence type="predicted"/>
<reference evidence="2 3" key="1">
    <citation type="submission" date="2020-08" db="EMBL/GenBank/DDBJ databases">
        <title>Genomic Encyclopedia of Type Strains, Phase IV (KMG-IV): sequencing the most valuable type-strain genomes for metagenomic binning, comparative biology and taxonomic classification.</title>
        <authorList>
            <person name="Goeker M."/>
        </authorList>
    </citation>
    <scope>NUCLEOTIDE SEQUENCE [LARGE SCALE GENOMIC DNA]</scope>
    <source>
        <strain evidence="2 3">DSM 2163</strain>
    </source>
</reference>
<keyword evidence="1" id="KW-0812">Transmembrane</keyword>
<dbReference type="Proteomes" id="UP000583454">
    <property type="component" value="Unassembled WGS sequence"/>
</dbReference>
<sequence>MSVFQKHCDICRQDRNYLYMTLGLAFWGALIVATLVISMISALLS</sequence>
<protein>
    <submittedName>
        <fullName evidence="2">Uncharacterized protein</fullName>
    </submittedName>
</protein>
<comment type="caution">
    <text evidence="2">The sequence shown here is derived from an EMBL/GenBank/DDBJ whole genome shotgun (WGS) entry which is preliminary data.</text>
</comment>
<dbReference type="AlphaFoldDB" id="A0A840ZR35"/>
<evidence type="ECO:0000313" key="3">
    <source>
        <dbReference type="Proteomes" id="UP000583454"/>
    </source>
</evidence>
<keyword evidence="3" id="KW-1185">Reference proteome</keyword>